<dbReference type="SMART" id="SM00278">
    <property type="entry name" value="HhH1"/>
    <property type="match status" value="2"/>
</dbReference>
<feature type="region of interest" description="Disordered" evidence="1">
    <location>
        <begin position="54"/>
        <end position="86"/>
    </location>
</feature>
<dbReference type="InterPro" id="IPR003583">
    <property type="entry name" value="Hlx-hairpin-Hlx_DNA-bd_motif"/>
</dbReference>
<feature type="compositionally biased region" description="Low complexity" evidence="1">
    <location>
        <begin position="68"/>
        <end position="81"/>
    </location>
</feature>
<dbReference type="Pfam" id="PF12836">
    <property type="entry name" value="HHH_3"/>
    <property type="match status" value="1"/>
</dbReference>
<dbReference type="InterPro" id="IPR051675">
    <property type="entry name" value="Endo/Exo/Phosphatase_dom_1"/>
</dbReference>
<organism evidence="4 5">
    <name type="scientific">Glutamicibacter soli</name>
    <dbReference type="NCBI Taxonomy" id="453836"/>
    <lineage>
        <taxon>Bacteria</taxon>
        <taxon>Bacillati</taxon>
        <taxon>Actinomycetota</taxon>
        <taxon>Actinomycetes</taxon>
        <taxon>Micrococcales</taxon>
        <taxon>Micrococcaceae</taxon>
        <taxon>Glutamicibacter</taxon>
    </lineage>
</organism>
<evidence type="ECO:0000313" key="4">
    <source>
        <dbReference type="EMBL" id="RBM03839.1"/>
    </source>
</evidence>
<dbReference type="Gene3D" id="3.10.560.10">
    <property type="entry name" value="Outer membrane lipoprotein wza domain like"/>
    <property type="match status" value="1"/>
</dbReference>
<evidence type="ECO:0000256" key="1">
    <source>
        <dbReference type="SAM" id="MobiDB-lite"/>
    </source>
</evidence>
<dbReference type="GO" id="GO:0015628">
    <property type="term" value="P:protein secretion by the type II secretion system"/>
    <property type="evidence" value="ECO:0007669"/>
    <property type="project" value="TreeGrafter"/>
</dbReference>
<dbReference type="GO" id="GO:0003677">
    <property type="term" value="F:DNA binding"/>
    <property type="evidence" value="ECO:0007669"/>
    <property type="project" value="InterPro"/>
</dbReference>
<evidence type="ECO:0000259" key="3">
    <source>
        <dbReference type="SMART" id="SM00278"/>
    </source>
</evidence>
<keyword evidence="5" id="KW-1185">Reference proteome</keyword>
<comment type="caution">
    <text evidence="4">The sequence shown here is derived from an EMBL/GenBank/DDBJ whole genome shotgun (WGS) entry which is preliminary data.</text>
</comment>
<dbReference type="Gene3D" id="1.10.150.320">
    <property type="entry name" value="Photosystem II 12 kDa extrinsic protein"/>
    <property type="match status" value="1"/>
</dbReference>
<keyword evidence="2" id="KW-0812">Transmembrane</keyword>
<feature type="compositionally biased region" description="Low complexity" evidence="1">
    <location>
        <begin position="151"/>
        <end position="166"/>
    </location>
</feature>
<gene>
    <name evidence="4" type="ORF">C1H84_00590</name>
</gene>
<keyword evidence="2" id="KW-0472">Membrane</keyword>
<reference evidence="4 5" key="1">
    <citation type="submission" date="2018-01" db="EMBL/GenBank/DDBJ databases">
        <title>Glutamicibacter soli strain NHPC-3 Whole genome sequence and assembly.</title>
        <authorList>
            <person name="Choudhury P."/>
            <person name="Gupta D."/>
            <person name="Sengupta K."/>
            <person name="Jawed A."/>
            <person name="Sultana N."/>
            <person name="Saha P."/>
        </authorList>
    </citation>
    <scope>NUCLEOTIDE SEQUENCE [LARGE SCALE GENOMIC DNA]</scope>
    <source>
        <strain evidence="4 5">NHPC-3</strain>
    </source>
</reference>
<dbReference type="Proteomes" id="UP000252167">
    <property type="component" value="Unassembled WGS sequence"/>
</dbReference>
<dbReference type="GO" id="GO:0015627">
    <property type="term" value="C:type II protein secretion system complex"/>
    <property type="evidence" value="ECO:0007669"/>
    <property type="project" value="TreeGrafter"/>
</dbReference>
<dbReference type="InterPro" id="IPR019554">
    <property type="entry name" value="Soluble_ligand-bd"/>
</dbReference>
<dbReference type="RefSeq" id="WP_113606269.1">
    <property type="nucleotide sequence ID" value="NZ_POAF01000001.1"/>
</dbReference>
<dbReference type="EMBL" id="POAF01000001">
    <property type="protein sequence ID" value="RBM03839.1"/>
    <property type="molecule type" value="Genomic_DNA"/>
</dbReference>
<feature type="domain" description="Helix-hairpin-helix DNA-binding motif class 1" evidence="3">
    <location>
        <begin position="187"/>
        <end position="206"/>
    </location>
</feature>
<proteinExistence type="predicted"/>
<feature type="domain" description="Helix-hairpin-helix DNA-binding motif class 1" evidence="3">
    <location>
        <begin position="217"/>
        <end position="236"/>
    </location>
</feature>
<dbReference type="GO" id="GO:0006281">
    <property type="term" value="P:DNA repair"/>
    <property type="evidence" value="ECO:0007669"/>
    <property type="project" value="InterPro"/>
</dbReference>
<name>A0A365YMR5_9MICC</name>
<sequence length="239" mass="23993">MGRHDFFSRYAPRASRLRFAVSRVAVLVLVLVVLAWIGLSILLAPPPTTTQLETVPLVSDPSPPPGAATPSTAAPGALPSGTAAPGNSEGAVTVHVVGAVKKPGVYTLPAGARIVDALEAAGGMRRTARPELLNLAARLADGQQIVLPGSADAQAAPPSAAGSSAPVDGTDGGAAGGKISLNSADAQQLQELPGIGPALAQRIIDFREAHGPFASVEELDAVSGIGPAVLGNLRELVQP</sequence>
<feature type="transmembrane region" description="Helical" evidence="2">
    <location>
        <begin position="21"/>
        <end position="44"/>
    </location>
</feature>
<accession>A0A365YMR5</accession>
<dbReference type="NCBIfam" id="TIGR00426">
    <property type="entry name" value="competence protein ComEA helix-hairpin-helix repeat region"/>
    <property type="match status" value="1"/>
</dbReference>
<dbReference type="InterPro" id="IPR010994">
    <property type="entry name" value="RuvA_2-like"/>
</dbReference>
<keyword evidence="2" id="KW-1133">Transmembrane helix</keyword>
<evidence type="ECO:0000256" key="2">
    <source>
        <dbReference type="SAM" id="Phobius"/>
    </source>
</evidence>
<dbReference type="Pfam" id="PF10531">
    <property type="entry name" value="SLBB"/>
    <property type="match status" value="1"/>
</dbReference>
<dbReference type="PANTHER" id="PTHR21180">
    <property type="entry name" value="ENDONUCLEASE/EXONUCLEASE/PHOSPHATASE FAMILY DOMAIN-CONTAINING PROTEIN 1"/>
    <property type="match status" value="1"/>
</dbReference>
<dbReference type="AlphaFoldDB" id="A0A365YMR5"/>
<dbReference type="InterPro" id="IPR004509">
    <property type="entry name" value="Competence_ComEA_HhH"/>
</dbReference>
<dbReference type="SUPFAM" id="SSF47781">
    <property type="entry name" value="RuvA domain 2-like"/>
    <property type="match status" value="1"/>
</dbReference>
<dbReference type="PANTHER" id="PTHR21180:SF32">
    <property type="entry name" value="ENDONUCLEASE_EXONUCLEASE_PHOSPHATASE FAMILY DOMAIN-CONTAINING PROTEIN 1"/>
    <property type="match status" value="1"/>
</dbReference>
<protein>
    <submittedName>
        <fullName evidence="4">Competence protein ComEA</fullName>
    </submittedName>
</protein>
<feature type="region of interest" description="Disordered" evidence="1">
    <location>
        <begin position="151"/>
        <end position="179"/>
    </location>
</feature>
<evidence type="ECO:0000313" key="5">
    <source>
        <dbReference type="Proteomes" id="UP000252167"/>
    </source>
</evidence>